<sequence>MWLLFRGMVCAGRLSGNNTRAERRGHAASKDEGRLEDHCIAVSRKVECSPCPWGIGWKTLCH</sequence>
<reference evidence="1" key="1">
    <citation type="journal article" date="2019" name="bioRxiv">
        <title>The Genome of the Zebra Mussel, Dreissena polymorpha: A Resource for Invasive Species Research.</title>
        <authorList>
            <person name="McCartney M.A."/>
            <person name="Auch B."/>
            <person name="Kono T."/>
            <person name="Mallez S."/>
            <person name="Zhang Y."/>
            <person name="Obille A."/>
            <person name="Becker A."/>
            <person name="Abrahante J.E."/>
            <person name="Garbe J."/>
            <person name="Badalamenti J.P."/>
            <person name="Herman A."/>
            <person name="Mangelson H."/>
            <person name="Liachko I."/>
            <person name="Sullivan S."/>
            <person name="Sone E.D."/>
            <person name="Koren S."/>
            <person name="Silverstein K.A.T."/>
            <person name="Beckman K.B."/>
            <person name="Gohl D.M."/>
        </authorList>
    </citation>
    <scope>NUCLEOTIDE SEQUENCE</scope>
    <source>
        <strain evidence="1">Duluth1</strain>
        <tissue evidence="1">Whole animal</tissue>
    </source>
</reference>
<dbReference type="EMBL" id="JAIWYP010000003">
    <property type="protein sequence ID" value="KAH3848587.1"/>
    <property type="molecule type" value="Genomic_DNA"/>
</dbReference>
<accession>A0A9D4KYP5</accession>
<keyword evidence="2" id="KW-1185">Reference proteome</keyword>
<dbReference type="AlphaFoldDB" id="A0A9D4KYP5"/>
<dbReference type="Proteomes" id="UP000828390">
    <property type="component" value="Unassembled WGS sequence"/>
</dbReference>
<evidence type="ECO:0000313" key="1">
    <source>
        <dbReference type="EMBL" id="KAH3848587.1"/>
    </source>
</evidence>
<organism evidence="1 2">
    <name type="scientific">Dreissena polymorpha</name>
    <name type="common">Zebra mussel</name>
    <name type="synonym">Mytilus polymorpha</name>
    <dbReference type="NCBI Taxonomy" id="45954"/>
    <lineage>
        <taxon>Eukaryota</taxon>
        <taxon>Metazoa</taxon>
        <taxon>Spiralia</taxon>
        <taxon>Lophotrochozoa</taxon>
        <taxon>Mollusca</taxon>
        <taxon>Bivalvia</taxon>
        <taxon>Autobranchia</taxon>
        <taxon>Heteroconchia</taxon>
        <taxon>Euheterodonta</taxon>
        <taxon>Imparidentia</taxon>
        <taxon>Neoheterodontei</taxon>
        <taxon>Myida</taxon>
        <taxon>Dreissenoidea</taxon>
        <taxon>Dreissenidae</taxon>
        <taxon>Dreissena</taxon>
    </lineage>
</organism>
<comment type="caution">
    <text evidence="1">The sequence shown here is derived from an EMBL/GenBank/DDBJ whole genome shotgun (WGS) entry which is preliminary data.</text>
</comment>
<gene>
    <name evidence="1" type="ORF">DPMN_090966</name>
</gene>
<evidence type="ECO:0000313" key="2">
    <source>
        <dbReference type="Proteomes" id="UP000828390"/>
    </source>
</evidence>
<reference evidence="1" key="2">
    <citation type="submission" date="2020-11" db="EMBL/GenBank/DDBJ databases">
        <authorList>
            <person name="McCartney M.A."/>
            <person name="Auch B."/>
            <person name="Kono T."/>
            <person name="Mallez S."/>
            <person name="Becker A."/>
            <person name="Gohl D.M."/>
            <person name="Silverstein K.A.T."/>
            <person name="Koren S."/>
            <person name="Bechman K.B."/>
            <person name="Herman A."/>
            <person name="Abrahante J.E."/>
            <person name="Garbe J."/>
        </authorList>
    </citation>
    <scope>NUCLEOTIDE SEQUENCE</scope>
    <source>
        <strain evidence="1">Duluth1</strain>
        <tissue evidence="1">Whole animal</tissue>
    </source>
</reference>
<name>A0A9D4KYP5_DREPO</name>
<proteinExistence type="predicted"/>
<protein>
    <submittedName>
        <fullName evidence="1">Uncharacterized protein</fullName>
    </submittedName>
</protein>